<dbReference type="Proteomes" id="UP001178888">
    <property type="component" value="Unassembled WGS sequence"/>
</dbReference>
<gene>
    <name evidence="1" type="ORF">RCG21_28855</name>
</gene>
<accession>A0AA90QXC8</accession>
<keyword evidence="2" id="KW-1185">Reference proteome</keyword>
<name>A0AA90QXC8_9BACI</name>
<organism evidence="1 2">
    <name type="scientific">Bacillus salipaludis</name>
    <dbReference type="NCBI Taxonomy" id="2547811"/>
    <lineage>
        <taxon>Bacteria</taxon>
        <taxon>Bacillati</taxon>
        <taxon>Bacillota</taxon>
        <taxon>Bacilli</taxon>
        <taxon>Bacillales</taxon>
        <taxon>Bacillaceae</taxon>
        <taxon>Bacillus</taxon>
    </lineage>
</organism>
<dbReference type="RefSeq" id="WP_268884063.1">
    <property type="nucleotide sequence ID" value="NZ_JAVGVR010000001.1"/>
</dbReference>
<comment type="caution">
    <text evidence="1">The sequence shown here is derived from an EMBL/GenBank/DDBJ whole genome shotgun (WGS) entry which is preliminary data.</text>
</comment>
<reference evidence="1" key="1">
    <citation type="submission" date="2023-08" db="EMBL/GenBank/DDBJ databases">
        <title>Nitrogen cycling bacteria in agricultural field soils.</title>
        <authorList>
            <person name="Jang J."/>
        </authorList>
    </citation>
    <scope>NUCLEOTIDE SEQUENCE</scope>
    <source>
        <strain evidence="1">PS3-36</strain>
    </source>
</reference>
<dbReference type="EMBL" id="JAVGVR010000001">
    <property type="protein sequence ID" value="MDQ6600287.1"/>
    <property type="molecule type" value="Genomic_DNA"/>
</dbReference>
<sequence length="40" mass="4845">MEMVFMRSMKAKKEREFHGNGLHEVDEGEKREGVSWKWFS</sequence>
<dbReference type="AlphaFoldDB" id="A0AA90QXC8"/>
<evidence type="ECO:0000313" key="1">
    <source>
        <dbReference type="EMBL" id="MDQ6600287.1"/>
    </source>
</evidence>
<proteinExistence type="predicted"/>
<evidence type="ECO:0000313" key="2">
    <source>
        <dbReference type="Proteomes" id="UP001178888"/>
    </source>
</evidence>
<protein>
    <submittedName>
        <fullName evidence="1">Uncharacterized protein</fullName>
    </submittedName>
</protein>